<dbReference type="EMBL" id="JGYV01000024">
    <property type="protein sequence ID" value="KFI59811.1"/>
    <property type="molecule type" value="Genomic_DNA"/>
</dbReference>
<dbReference type="SUPFAM" id="SSF52540">
    <property type="entry name" value="P-loop containing nucleoside triphosphate hydrolases"/>
    <property type="match status" value="1"/>
</dbReference>
<organism evidence="3 4">
    <name type="scientific">Bifidobacterium cuniculi</name>
    <dbReference type="NCBI Taxonomy" id="1688"/>
    <lineage>
        <taxon>Bacteria</taxon>
        <taxon>Bacillati</taxon>
        <taxon>Actinomycetota</taxon>
        <taxon>Actinomycetes</taxon>
        <taxon>Bifidobacteriales</taxon>
        <taxon>Bifidobacteriaceae</taxon>
        <taxon>Bifidobacterium</taxon>
    </lineage>
</organism>
<dbReference type="Pfam" id="PF13635">
    <property type="entry name" value="DUF4143"/>
    <property type="match status" value="1"/>
</dbReference>
<gene>
    <name evidence="3" type="ORF">BCUN_1578</name>
</gene>
<evidence type="ECO:0000313" key="3">
    <source>
        <dbReference type="EMBL" id="KFI59811.1"/>
    </source>
</evidence>
<comment type="caution">
    <text evidence="3">The sequence shown here is derived from an EMBL/GenBank/DDBJ whole genome shotgun (WGS) entry which is preliminary data.</text>
</comment>
<accession>A0A087AM11</accession>
<feature type="domain" description="DUF4143" evidence="2">
    <location>
        <begin position="205"/>
        <end position="356"/>
    </location>
</feature>
<dbReference type="eggNOG" id="COG1373">
    <property type="taxonomic scope" value="Bacteria"/>
</dbReference>
<dbReference type="PANTHER" id="PTHR33295">
    <property type="entry name" value="ATPASE"/>
    <property type="match status" value="1"/>
</dbReference>
<dbReference type="InterPro" id="IPR027417">
    <property type="entry name" value="P-loop_NTPase"/>
</dbReference>
<dbReference type="RefSeq" id="WP_033516339.1">
    <property type="nucleotide sequence ID" value="NZ_JGYV01000024.1"/>
</dbReference>
<name>A0A087AM11_9BIFI</name>
<feature type="domain" description="AAA" evidence="1">
    <location>
        <begin position="21"/>
        <end position="151"/>
    </location>
</feature>
<dbReference type="OrthoDB" id="9801684at2"/>
<dbReference type="Pfam" id="PF13173">
    <property type="entry name" value="AAA_14"/>
    <property type="match status" value="1"/>
</dbReference>
<dbReference type="STRING" id="1688.BCUN_1578"/>
<dbReference type="AlphaFoldDB" id="A0A087AM11"/>
<dbReference type="PANTHER" id="PTHR33295:SF20">
    <property type="entry name" value="ATPASE"/>
    <property type="match status" value="1"/>
</dbReference>
<evidence type="ECO:0000313" key="4">
    <source>
        <dbReference type="Proteomes" id="UP000029067"/>
    </source>
</evidence>
<sequence>MFIERPDLMNHLDKYRDRDLVKVLTGVRRCGKSTLLMEFARRLVESGVPQQNVFIRRLDEFQYLFDYSARDLHQEISHAMAGKAEGPFYVFLDEVQEVDGWERIVRGLEATDGVDVYITGSNAYLLSSELATLLTGRYISIHVQPLSFVEVATHFQSSTPSHSLEELFLGYMRHGGMPAIYEQGAPDGTTWAETLTDIYESVVNRDIAARSQIRDKAALGRLCQYLFSTSGSLVNATKVANALKQSNASISRNTVEQWMETMSDAFLLYAAPQERLRGKALLNPNRKWYPVDNGFRNLATGNPASDRGAQLEGIVFMELIRRGYAVTVGDLGEPRDSGSEIDFVARLGTKQLYIQVTLDMLDDRVRTRELKPLQALTDAHERLVLTLNRLDTGMTEEGIRIEYIPEWLMNR</sequence>
<keyword evidence="4" id="KW-1185">Reference proteome</keyword>
<proteinExistence type="predicted"/>
<evidence type="ECO:0000259" key="1">
    <source>
        <dbReference type="Pfam" id="PF13173"/>
    </source>
</evidence>
<dbReference type="InterPro" id="IPR041682">
    <property type="entry name" value="AAA_14"/>
</dbReference>
<evidence type="ECO:0000259" key="2">
    <source>
        <dbReference type="Pfam" id="PF13635"/>
    </source>
</evidence>
<dbReference type="InterPro" id="IPR025420">
    <property type="entry name" value="DUF4143"/>
</dbReference>
<reference evidence="3 4" key="1">
    <citation type="submission" date="2014-03" db="EMBL/GenBank/DDBJ databases">
        <title>Genomics of Bifidobacteria.</title>
        <authorList>
            <person name="Ventura M."/>
            <person name="Milani C."/>
            <person name="Lugli G.A."/>
        </authorList>
    </citation>
    <scope>NUCLEOTIDE SEQUENCE [LARGE SCALE GENOMIC DNA]</scope>
    <source>
        <strain evidence="3 4">LMG 10738</strain>
    </source>
</reference>
<dbReference type="Proteomes" id="UP000029067">
    <property type="component" value="Unassembled WGS sequence"/>
</dbReference>
<protein>
    <submittedName>
        <fullName evidence="3">AAA/ superfamily protein</fullName>
    </submittedName>
</protein>